<sequence length="966" mass="101581">MKTTLRASILAAAIAALPFGASAAGLGRLNVFSGLGQPLRAEVEVTGSAEELESLNARLASPDAFRRANIEYAPQLTSLRLSVERRGAGAVVKVSSDRAFNEPFVDLLLELNWTGGRLLREYTFLLDPIDETAKTVAPEPAAPVARPLEPKAAASKHKEKSESVERPKSQAQETKPAPKRDIPGSEYTVKQGDSLTAIANRTKASDVSLEQMLAALYAANETAFAGGDINRLRAGQVLKVPDAGDARAISSTESKKILSAPSANFGAYRQKAAAAVAEAPAKDTAPKQSSSGKITPKVEDAAKPQAAKDQLKISKSQVAKEPEKADAKSAGRIQALEEDLVARERALKEASERVAALEKNVKDLQKLVDLKNQNLADLQKQAAAAKADAAKQAEAKAKAATPEKEPVAKPEPVAEKPKAEESAPVKVEAQAPAPVVDASAPPAQVKPPVVEASAPKKPVPPPPAPVEVEEPGVFASLLDNPALLGGLAAVLGLGGFLAWRSRKPKRSNGPDTTALNATQTGIESVIGPAGGQTVDTGSSVLPTDFSQSGLTSIDADEGVDPVAEADVYMAYGRDAQAEEILLDALKSDPGRTAIHVKLLEIYAQRKSLKQFENIATDLYTQTAGIGNDWARAADLGAKLDPDNPLYRTSAKSAPVASEPAMLDELSFVEAGNAVAPEVEQDQSGFEPMEVETPADLPDALEFTPAQAPTTPAFAAASPSQMQTTWTMPGEIGQITRSLEGDAQTPAAEPAVASSDDLGLDFNLDLDMVQSAPVEVAVEPEVGSLPDLGPDEITAAEVKLTTTNLGGGASDQPITLDLDGFGASPASQDDVAVASTLDSQQEALVDLEKTNFEGGLLDFDFDVDRSPQTLSPAAEPAPLDLSGIDLELPQQSVSEAPRQSEVDTHPEPQVLEDDFEMGDEVNTKLELARAYEEMRDYEGAKELLEEVLSEGSSAQKDEAQAMLARLS</sequence>
<dbReference type="NCBIfam" id="TIGR03505">
    <property type="entry name" value="FimV_core"/>
    <property type="match status" value="1"/>
</dbReference>
<dbReference type="Gene3D" id="1.20.58.2200">
    <property type="match status" value="1"/>
</dbReference>
<dbReference type="PANTHER" id="PTHR45725:SF1">
    <property type="entry name" value="DISHEVELLED ASSOCIATED ACTIVATOR OF MORPHOGENESIS, ISOFORM D"/>
    <property type="match status" value="1"/>
</dbReference>
<dbReference type="RefSeq" id="WP_183633568.1">
    <property type="nucleotide sequence ID" value="NZ_BAABLE010000011.1"/>
</dbReference>
<dbReference type="Pfam" id="PF01476">
    <property type="entry name" value="LysM"/>
    <property type="match status" value="1"/>
</dbReference>
<keyword evidence="5" id="KW-1185">Reference proteome</keyword>
<dbReference type="CDD" id="cd00118">
    <property type="entry name" value="LysM"/>
    <property type="match status" value="1"/>
</dbReference>
<dbReference type="NCBIfam" id="TIGR03504">
    <property type="entry name" value="FimV_Cterm"/>
    <property type="match status" value="1"/>
</dbReference>
<reference evidence="4 5" key="1">
    <citation type="submission" date="2020-08" db="EMBL/GenBank/DDBJ databases">
        <title>Genomic Encyclopedia of Type Strains, Phase IV (KMG-IV): sequencing the most valuable type-strain genomes for metagenomic binning, comparative biology and taxonomic classification.</title>
        <authorList>
            <person name="Goeker M."/>
        </authorList>
    </citation>
    <scope>NUCLEOTIDE SEQUENCE [LARGE SCALE GENOMIC DNA]</scope>
    <source>
        <strain evidence="4 5">DSM 106739</strain>
    </source>
</reference>
<dbReference type="Gene3D" id="3.10.350.10">
    <property type="entry name" value="LysM domain"/>
    <property type="match status" value="1"/>
</dbReference>
<comment type="caution">
    <text evidence="4">The sequence shown here is derived from an EMBL/GenBank/DDBJ whole genome shotgun (WGS) entry which is preliminary data.</text>
</comment>
<dbReference type="InterPro" id="IPR051425">
    <property type="entry name" value="Formin_Homology"/>
</dbReference>
<feature type="signal peptide" evidence="2">
    <location>
        <begin position="1"/>
        <end position="23"/>
    </location>
</feature>
<evidence type="ECO:0000313" key="4">
    <source>
        <dbReference type="EMBL" id="MBB4012113.1"/>
    </source>
</evidence>
<name>A0A840BHJ1_9RHOO</name>
<feature type="chain" id="PRO_5032465201" evidence="2">
    <location>
        <begin position="24"/>
        <end position="966"/>
    </location>
</feature>
<dbReference type="Pfam" id="PF25800">
    <property type="entry name" value="FimV_N"/>
    <property type="match status" value="1"/>
</dbReference>
<dbReference type="Proteomes" id="UP000561045">
    <property type="component" value="Unassembled WGS sequence"/>
</dbReference>
<feature type="compositionally biased region" description="Basic and acidic residues" evidence="1">
    <location>
        <begin position="393"/>
        <end position="423"/>
    </location>
</feature>
<dbReference type="InterPro" id="IPR036779">
    <property type="entry name" value="LysM_dom_sf"/>
</dbReference>
<feature type="compositionally biased region" description="Low complexity" evidence="1">
    <location>
        <begin position="424"/>
        <end position="456"/>
    </location>
</feature>
<feature type="compositionally biased region" description="Low complexity" evidence="1">
    <location>
        <begin position="137"/>
        <end position="153"/>
    </location>
</feature>
<accession>A0A840BHJ1</accession>
<dbReference type="InterPro" id="IPR020011">
    <property type="entry name" value="FimV_C"/>
</dbReference>
<organism evidence="4 5">
    <name type="scientific">Niveibacterium umoris</name>
    <dbReference type="NCBI Taxonomy" id="1193620"/>
    <lineage>
        <taxon>Bacteria</taxon>
        <taxon>Pseudomonadati</taxon>
        <taxon>Pseudomonadota</taxon>
        <taxon>Betaproteobacteria</taxon>
        <taxon>Rhodocyclales</taxon>
        <taxon>Rhodocyclaceae</taxon>
        <taxon>Niveibacterium</taxon>
    </lineage>
</organism>
<dbReference type="InterPro" id="IPR018392">
    <property type="entry name" value="LysM"/>
</dbReference>
<feature type="compositionally biased region" description="Basic and acidic residues" evidence="1">
    <location>
        <begin position="159"/>
        <end position="168"/>
    </location>
</feature>
<dbReference type="InterPro" id="IPR020012">
    <property type="entry name" value="LysM_FimV"/>
</dbReference>
<feature type="region of interest" description="Disordered" evidence="1">
    <location>
        <begin position="137"/>
        <end position="189"/>
    </location>
</feature>
<evidence type="ECO:0000313" key="5">
    <source>
        <dbReference type="Proteomes" id="UP000561045"/>
    </source>
</evidence>
<evidence type="ECO:0000256" key="1">
    <source>
        <dbReference type="SAM" id="MobiDB-lite"/>
    </source>
</evidence>
<gene>
    <name evidence="4" type="ORF">GGR36_001421</name>
</gene>
<feature type="domain" description="LysM" evidence="3">
    <location>
        <begin position="185"/>
        <end position="240"/>
    </location>
</feature>
<dbReference type="InterPro" id="IPR038440">
    <property type="entry name" value="FimV_C_sf"/>
</dbReference>
<dbReference type="EMBL" id="JACIET010000001">
    <property type="protein sequence ID" value="MBB4012113.1"/>
    <property type="molecule type" value="Genomic_DNA"/>
</dbReference>
<dbReference type="AlphaFoldDB" id="A0A840BHJ1"/>
<evidence type="ECO:0000256" key="2">
    <source>
        <dbReference type="SAM" id="SignalP"/>
    </source>
</evidence>
<proteinExistence type="predicted"/>
<protein>
    <submittedName>
        <fullName evidence="4">Pilus assembly protein FimV</fullName>
    </submittedName>
</protein>
<feature type="region of interest" description="Disordered" evidence="1">
    <location>
        <begin position="947"/>
        <end position="966"/>
    </location>
</feature>
<evidence type="ECO:0000259" key="3">
    <source>
        <dbReference type="PROSITE" id="PS51782"/>
    </source>
</evidence>
<dbReference type="PROSITE" id="PS51782">
    <property type="entry name" value="LYSM"/>
    <property type="match status" value="1"/>
</dbReference>
<dbReference type="SMART" id="SM00257">
    <property type="entry name" value="LysM"/>
    <property type="match status" value="1"/>
</dbReference>
<dbReference type="InterPro" id="IPR057840">
    <property type="entry name" value="FimV_N"/>
</dbReference>
<feature type="region of interest" description="Disordered" evidence="1">
    <location>
        <begin position="279"/>
        <end position="331"/>
    </location>
</feature>
<feature type="region of interest" description="Disordered" evidence="1">
    <location>
        <begin position="393"/>
        <end position="464"/>
    </location>
</feature>
<dbReference type="PANTHER" id="PTHR45725">
    <property type="entry name" value="FORMIN HOMOLOGY 2 FAMILY MEMBER"/>
    <property type="match status" value="1"/>
</dbReference>
<feature type="compositionally biased region" description="Basic and acidic residues" evidence="1">
    <location>
        <begin position="318"/>
        <end position="329"/>
    </location>
</feature>
<keyword evidence="2" id="KW-0732">Signal</keyword>